<proteinExistence type="predicted"/>
<evidence type="ECO:0000256" key="1">
    <source>
        <dbReference type="SAM" id="Phobius"/>
    </source>
</evidence>
<sequence>MEAHLADCHPEYAHPGKVDGLPLLEDVYEATVLTVLKESKFGIPTHAPFTKIQQKVNVWSTGVHALKHQSETQYSFSNLICSNNTYKEGSSQQLKACLSYIHYFAYCLLVVYVVFLCIPCIGTALYTLFTSKSVVLLVTR</sequence>
<name>A0A0C3EDY2_9AGAM</name>
<dbReference type="OrthoDB" id="2953545at2759"/>
<dbReference type="InParanoid" id="A0A0C3EDY2"/>
<keyword evidence="3" id="KW-1185">Reference proteome</keyword>
<reference evidence="3" key="2">
    <citation type="submission" date="2015-01" db="EMBL/GenBank/DDBJ databases">
        <title>Evolutionary Origins and Diversification of the Mycorrhizal Mutualists.</title>
        <authorList>
            <consortium name="DOE Joint Genome Institute"/>
            <consortium name="Mycorrhizal Genomics Consortium"/>
            <person name="Kohler A."/>
            <person name="Kuo A."/>
            <person name="Nagy L.G."/>
            <person name="Floudas D."/>
            <person name="Copeland A."/>
            <person name="Barry K.W."/>
            <person name="Cichocki N."/>
            <person name="Veneault-Fourrey C."/>
            <person name="LaButti K."/>
            <person name="Lindquist E.A."/>
            <person name="Lipzen A."/>
            <person name="Lundell T."/>
            <person name="Morin E."/>
            <person name="Murat C."/>
            <person name="Riley R."/>
            <person name="Ohm R."/>
            <person name="Sun H."/>
            <person name="Tunlid A."/>
            <person name="Henrissat B."/>
            <person name="Grigoriev I.V."/>
            <person name="Hibbett D.S."/>
            <person name="Martin F."/>
        </authorList>
    </citation>
    <scope>NUCLEOTIDE SEQUENCE [LARGE SCALE GENOMIC DNA]</scope>
    <source>
        <strain evidence="3">Foug A</strain>
    </source>
</reference>
<protein>
    <submittedName>
        <fullName evidence="2">Uncharacterized protein</fullName>
    </submittedName>
</protein>
<dbReference type="Proteomes" id="UP000053989">
    <property type="component" value="Unassembled WGS sequence"/>
</dbReference>
<evidence type="ECO:0000313" key="3">
    <source>
        <dbReference type="Proteomes" id="UP000053989"/>
    </source>
</evidence>
<keyword evidence="1" id="KW-0472">Membrane</keyword>
<feature type="transmembrane region" description="Helical" evidence="1">
    <location>
        <begin position="103"/>
        <end position="129"/>
    </location>
</feature>
<organism evidence="2 3">
    <name type="scientific">Scleroderma citrinum Foug A</name>
    <dbReference type="NCBI Taxonomy" id="1036808"/>
    <lineage>
        <taxon>Eukaryota</taxon>
        <taxon>Fungi</taxon>
        <taxon>Dikarya</taxon>
        <taxon>Basidiomycota</taxon>
        <taxon>Agaricomycotina</taxon>
        <taxon>Agaricomycetes</taxon>
        <taxon>Agaricomycetidae</taxon>
        <taxon>Boletales</taxon>
        <taxon>Sclerodermatineae</taxon>
        <taxon>Sclerodermataceae</taxon>
        <taxon>Scleroderma</taxon>
    </lineage>
</organism>
<keyword evidence="1" id="KW-0812">Transmembrane</keyword>
<accession>A0A0C3EDY2</accession>
<dbReference type="EMBL" id="KN822019">
    <property type="protein sequence ID" value="KIM66106.1"/>
    <property type="molecule type" value="Genomic_DNA"/>
</dbReference>
<evidence type="ECO:0000313" key="2">
    <source>
        <dbReference type="EMBL" id="KIM66106.1"/>
    </source>
</evidence>
<gene>
    <name evidence="2" type="ORF">SCLCIDRAFT_1155388</name>
</gene>
<dbReference type="AlphaFoldDB" id="A0A0C3EDY2"/>
<dbReference type="HOGENOM" id="CLU_1836322_0_0_1"/>
<reference evidence="2 3" key="1">
    <citation type="submission" date="2014-04" db="EMBL/GenBank/DDBJ databases">
        <authorList>
            <consortium name="DOE Joint Genome Institute"/>
            <person name="Kuo A."/>
            <person name="Kohler A."/>
            <person name="Nagy L.G."/>
            <person name="Floudas D."/>
            <person name="Copeland A."/>
            <person name="Barry K.W."/>
            <person name="Cichocki N."/>
            <person name="Veneault-Fourrey C."/>
            <person name="LaButti K."/>
            <person name="Lindquist E.A."/>
            <person name="Lipzen A."/>
            <person name="Lundell T."/>
            <person name="Morin E."/>
            <person name="Murat C."/>
            <person name="Sun H."/>
            <person name="Tunlid A."/>
            <person name="Henrissat B."/>
            <person name="Grigoriev I.V."/>
            <person name="Hibbett D.S."/>
            <person name="Martin F."/>
            <person name="Nordberg H.P."/>
            <person name="Cantor M.N."/>
            <person name="Hua S.X."/>
        </authorList>
    </citation>
    <scope>NUCLEOTIDE SEQUENCE [LARGE SCALE GENOMIC DNA]</scope>
    <source>
        <strain evidence="2 3">Foug A</strain>
    </source>
</reference>
<keyword evidence="1" id="KW-1133">Transmembrane helix</keyword>